<protein>
    <submittedName>
        <fullName evidence="1">Uncharacterized protein</fullName>
    </submittedName>
</protein>
<accession>A0AAE3VBU3</accession>
<gene>
    <name evidence="1" type="ORF">J2S20_002131</name>
</gene>
<proteinExistence type="predicted"/>
<keyword evidence="2" id="KW-1185">Reference proteome</keyword>
<evidence type="ECO:0000313" key="1">
    <source>
        <dbReference type="EMBL" id="MDQ0153411.1"/>
    </source>
</evidence>
<dbReference type="Proteomes" id="UP001241537">
    <property type="component" value="Unassembled WGS sequence"/>
</dbReference>
<name>A0AAE3VBU3_9FIRM</name>
<comment type="caution">
    <text evidence="1">The sequence shown here is derived from an EMBL/GenBank/DDBJ whole genome shotgun (WGS) entry which is preliminary data.</text>
</comment>
<evidence type="ECO:0000313" key="2">
    <source>
        <dbReference type="Proteomes" id="UP001241537"/>
    </source>
</evidence>
<organism evidence="1 2">
    <name type="scientific">Moryella indoligenes</name>
    <dbReference type="NCBI Taxonomy" id="371674"/>
    <lineage>
        <taxon>Bacteria</taxon>
        <taxon>Bacillati</taxon>
        <taxon>Bacillota</taxon>
        <taxon>Clostridia</taxon>
        <taxon>Lachnospirales</taxon>
        <taxon>Lachnospiraceae</taxon>
        <taxon>Moryella</taxon>
    </lineage>
</organism>
<dbReference type="RefSeq" id="WP_307255364.1">
    <property type="nucleotide sequence ID" value="NZ_JAUSTO010000019.1"/>
</dbReference>
<dbReference type="EMBL" id="JAUSTO010000019">
    <property type="protein sequence ID" value="MDQ0153411.1"/>
    <property type="molecule type" value="Genomic_DNA"/>
</dbReference>
<dbReference type="AlphaFoldDB" id="A0AAE3VBU3"/>
<reference evidence="1" key="1">
    <citation type="submission" date="2023-07" db="EMBL/GenBank/DDBJ databases">
        <title>Genomic Encyclopedia of Type Strains, Phase IV (KMG-IV): sequencing the most valuable type-strain genomes for metagenomic binning, comparative biology and taxonomic classification.</title>
        <authorList>
            <person name="Goeker M."/>
        </authorList>
    </citation>
    <scope>NUCLEOTIDE SEQUENCE</scope>
    <source>
        <strain evidence="1">DSM 19659</strain>
    </source>
</reference>
<sequence length="136" mass="15726">MALFELEQEFLGGAEDEHELTFKEAVEEDIDAAFFEADEHAEWHTVNGKKCLIVLEEDILKPYSAHWEAGAKQNFDTGLYTALSILYIKKVDYGRRPKIGALLTIDQGTKQQRIFFIKHFGTEDGVYRIELERTRQ</sequence>